<keyword evidence="2 5" id="KW-0645">Protease</keyword>
<dbReference type="InterPro" id="IPR000209">
    <property type="entry name" value="Peptidase_S8/S53_dom"/>
</dbReference>
<organism evidence="7 8">
    <name type="scientific">Phytohabitans aurantiacus</name>
    <dbReference type="NCBI Taxonomy" id="3016789"/>
    <lineage>
        <taxon>Bacteria</taxon>
        <taxon>Bacillati</taxon>
        <taxon>Actinomycetota</taxon>
        <taxon>Actinomycetes</taxon>
        <taxon>Micromonosporales</taxon>
        <taxon>Micromonosporaceae</taxon>
    </lineage>
</organism>
<dbReference type="Pfam" id="PF00082">
    <property type="entry name" value="Peptidase_S8"/>
    <property type="match status" value="1"/>
</dbReference>
<feature type="active site" description="Charge relay system" evidence="5">
    <location>
        <position position="417"/>
    </location>
</feature>
<dbReference type="PROSITE" id="PS00138">
    <property type="entry name" value="SUBTILASE_SER"/>
    <property type="match status" value="1"/>
</dbReference>
<proteinExistence type="inferred from homology"/>
<dbReference type="InterPro" id="IPR023828">
    <property type="entry name" value="Peptidase_S8_Ser-AS"/>
</dbReference>
<dbReference type="Gene3D" id="3.40.50.200">
    <property type="entry name" value="Peptidase S8/S53 domain"/>
    <property type="match status" value="1"/>
</dbReference>
<evidence type="ECO:0000256" key="4">
    <source>
        <dbReference type="ARBA" id="ARBA00022825"/>
    </source>
</evidence>
<dbReference type="InterPro" id="IPR036852">
    <property type="entry name" value="Peptidase_S8/S53_dom_sf"/>
</dbReference>
<feature type="active site" description="Charge relay system" evidence="5">
    <location>
        <position position="210"/>
    </location>
</feature>
<dbReference type="EMBL" id="BSDI01000011">
    <property type="protein sequence ID" value="GLH97489.1"/>
    <property type="molecule type" value="Genomic_DNA"/>
</dbReference>
<dbReference type="SUPFAM" id="SSF52743">
    <property type="entry name" value="Subtilisin-like"/>
    <property type="match status" value="1"/>
</dbReference>
<accession>A0ABQ5QTE4</accession>
<evidence type="ECO:0000256" key="3">
    <source>
        <dbReference type="ARBA" id="ARBA00022801"/>
    </source>
</evidence>
<name>A0ABQ5QTE4_9ACTN</name>
<sequence length="1167" mass="122294">MTPLTRGVAAVIAGVLTVTAVGTPAQGAPKPGGLPKPGADSRSVTLITGDVVELAEAAPGRYAASVRPAPGRERITFHTLEVDGGLRVLPSDAVPAVSAGTLDADLFDVQELIADGYVGALPLIVQGGGDFRAAARDVRELPSIGATALRVGSDDLAAFWRSTSSRRQPARIWLDGRVRPVLDRSVAQIGAPAVWQAGYDGSGIDVAVLDTGADPTHPDLAGQIEAAQNFTDSADSVDHFGHGTHVAATVAGTGAATGGSRKGVAPGADLLIGKVLDDSGSGYDSWVIAGMEWAVASGAEIVNMSLGDDATDGTDPLSQALNELSRDSGTLFVVSAGNDGADSSVGTPGAASEALTVGAVDRDERLADFSSRGPRLGDLAIKPEITAPGVGIVAARAAGTSMGTPVDANYTAASGTSMAAPHVAGAAALLAQANPKWTAPRLKDALVSTARTNPALSVFAQGGGRVDIARAVTQHVYAGGTLDFGVHTDPAPPVTRNLAYTNDSAGAVTLAISAPAGFRAPASVTVPSGQTVQVPVTAELTARGRHTGWVTATGPGGVTVRTAVAVTLDGPRHTVTFRAVDRSGAPVGVPVVALHGEDSRFDALGWLSPGGTFTAEVAEGPYLLHALIEDGAPLDEQATLITNPELRVTRDLEVLLDARTGTPIRIETPRPAEQQAVLSYYVHRVHGNGRSVSHGVMHFSTVQQVNVTPTRRPSAGQFEFSSRWQLVAPMVKARVPGVAAPLDINLLHQSPAFDGSRRYPLKLAAGKGVAALLEASDTLSEEEQIAAAAQAGAAVALIVRPPDFSPWTVWRPVGDRLPIPAMVVAHDDGQRLLARARAGNATLDLTLTVSSPYLYDVFHVERGRVPERIVHRVTEANTTRVTAQYADMGGFGWAKEQRFGWRPWQQYSWNDRQRFVATPARREEWVSAGDSWWQHVVHHEYTWDDSGPLRGGQADDPRRFRGGDRVTEEWYKPVVRPASVGSTRTGDTMALRVAEFGSTDHWGVSTFDDAVEAKLWRDGALVATLPDAWQDVTVPAGAASYRLALTTARTSEEWRWATRTETVWSFRSSTTASAQKLPLLRIDYDVPADLSGYVSGRHRVGLSASGGRIAGAEVSFDEGRTWRPVSVTAGKAAIPAGTGSVSLRVHAVGAGGVAVTQTVIRAYGASR</sequence>
<feature type="domain" description="Peptidase S8/S53" evidence="6">
    <location>
        <begin position="201"/>
        <end position="462"/>
    </location>
</feature>
<keyword evidence="4 5" id="KW-0720">Serine protease</keyword>
<protein>
    <submittedName>
        <fullName evidence="7">Peptidase</fullName>
    </submittedName>
</protein>
<keyword evidence="3 5" id="KW-0378">Hydrolase</keyword>
<dbReference type="PANTHER" id="PTHR43806:SF65">
    <property type="entry name" value="SERINE PROTEASE APRX"/>
    <property type="match status" value="1"/>
</dbReference>
<evidence type="ECO:0000313" key="8">
    <source>
        <dbReference type="Proteomes" id="UP001144280"/>
    </source>
</evidence>
<feature type="active site" description="Charge relay system" evidence="5">
    <location>
        <position position="242"/>
    </location>
</feature>
<dbReference type="Gene3D" id="3.50.30.30">
    <property type="match status" value="1"/>
</dbReference>
<dbReference type="PROSITE" id="PS51892">
    <property type="entry name" value="SUBTILASE"/>
    <property type="match status" value="1"/>
</dbReference>
<evidence type="ECO:0000256" key="2">
    <source>
        <dbReference type="ARBA" id="ARBA00022670"/>
    </source>
</evidence>
<evidence type="ECO:0000256" key="5">
    <source>
        <dbReference type="PROSITE-ProRule" id="PRU01240"/>
    </source>
</evidence>
<gene>
    <name evidence="7" type="ORF">Pa4123_27640</name>
</gene>
<dbReference type="InterPro" id="IPR015500">
    <property type="entry name" value="Peptidase_S8_subtilisin-rel"/>
</dbReference>
<evidence type="ECO:0000256" key="1">
    <source>
        <dbReference type="ARBA" id="ARBA00011073"/>
    </source>
</evidence>
<evidence type="ECO:0000259" key="6">
    <source>
        <dbReference type="Pfam" id="PF00082"/>
    </source>
</evidence>
<comment type="caution">
    <text evidence="7">The sequence shown here is derived from an EMBL/GenBank/DDBJ whole genome shotgun (WGS) entry which is preliminary data.</text>
</comment>
<dbReference type="PANTHER" id="PTHR43806">
    <property type="entry name" value="PEPTIDASE S8"/>
    <property type="match status" value="1"/>
</dbReference>
<evidence type="ECO:0000313" key="7">
    <source>
        <dbReference type="EMBL" id="GLH97489.1"/>
    </source>
</evidence>
<dbReference type="RefSeq" id="WP_281895421.1">
    <property type="nucleotide sequence ID" value="NZ_BSDI01000011.1"/>
</dbReference>
<comment type="similarity">
    <text evidence="1 5">Belongs to the peptidase S8 family.</text>
</comment>
<dbReference type="Proteomes" id="UP001144280">
    <property type="component" value="Unassembled WGS sequence"/>
</dbReference>
<keyword evidence="8" id="KW-1185">Reference proteome</keyword>
<dbReference type="PRINTS" id="PR00723">
    <property type="entry name" value="SUBTILISIN"/>
</dbReference>
<dbReference type="InterPro" id="IPR050131">
    <property type="entry name" value="Peptidase_S8_subtilisin-like"/>
</dbReference>
<reference evidence="7" key="1">
    <citation type="submission" date="2022-12" db="EMBL/GenBank/DDBJ databases">
        <title>New Phytohabitans aurantiacus sp. RD004123 nov., an actinomycete isolated from soil.</title>
        <authorList>
            <person name="Triningsih D.W."/>
            <person name="Harunari E."/>
            <person name="Igarashi Y."/>
        </authorList>
    </citation>
    <scope>NUCLEOTIDE SEQUENCE</scope>
    <source>
        <strain evidence="7">RD004123</strain>
    </source>
</reference>